<dbReference type="Proteomes" id="UP000011518">
    <property type="component" value="Unassembled WGS sequence"/>
</dbReference>
<dbReference type="EMBL" id="KB364447">
    <property type="protein sequence ID" value="ELV12517.1"/>
    <property type="molecule type" value="Genomic_DNA"/>
</dbReference>
<evidence type="ECO:0000259" key="16">
    <source>
        <dbReference type="Pfam" id="PF20258"/>
    </source>
</evidence>
<dbReference type="InterPro" id="IPR033891">
    <property type="entry name" value="TTC38"/>
</dbReference>
<dbReference type="Pfam" id="PF15259">
    <property type="entry name" value="GTSE1_N"/>
    <property type="match status" value="1"/>
</dbReference>
<feature type="region of interest" description="Disordered" evidence="14">
    <location>
        <begin position="1242"/>
        <end position="1263"/>
    </location>
</feature>
<dbReference type="FunFam" id="3.40.50.620:FF:000104">
    <property type="entry name" value="Mitochondrial tRNA-specific 2-thiouridylase 1"/>
    <property type="match status" value="1"/>
</dbReference>
<dbReference type="FunFam" id="2.30.30.280:FF:000001">
    <property type="entry name" value="tRNA-specific 2-thiouridylase MnmA"/>
    <property type="match status" value="1"/>
</dbReference>
<dbReference type="InterPro" id="IPR046884">
    <property type="entry name" value="MnmA-like_central"/>
</dbReference>
<evidence type="ECO:0000256" key="4">
    <source>
        <dbReference type="ARBA" id="ARBA00011953"/>
    </source>
</evidence>
<dbReference type="NCBIfam" id="TIGR00420">
    <property type="entry name" value="trmU"/>
    <property type="match status" value="1"/>
</dbReference>
<evidence type="ECO:0000256" key="11">
    <source>
        <dbReference type="ARBA" id="ARBA00022884"/>
    </source>
</evidence>
<evidence type="ECO:0000256" key="14">
    <source>
        <dbReference type="SAM" id="MobiDB-lite"/>
    </source>
</evidence>
<dbReference type="AlphaFoldDB" id="L8Y8H1"/>
<dbReference type="CDD" id="cd01998">
    <property type="entry name" value="MnmA_TRMU-like"/>
    <property type="match status" value="1"/>
</dbReference>
<comment type="catalytic activity">
    <reaction evidence="13">
        <text>5-taurinomethyluridine(34) in tRNA + S-sulfanyl-L-cysteinyl-[protein] + AH2 + ATP = 5-taurinomethyl-2-thiouridine(34) in tRNA + L-cysteinyl-[protein] + A + AMP + diphosphate + H(+)</text>
        <dbReference type="Rhea" id="RHEA:47040"/>
        <dbReference type="Rhea" id="RHEA-COMP:10131"/>
        <dbReference type="Rhea" id="RHEA-COMP:11726"/>
        <dbReference type="Rhea" id="RHEA-COMP:11732"/>
        <dbReference type="Rhea" id="RHEA-COMP:11733"/>
        <dbReference type="ChEBI" id="CHEBI:13193"/>
        <dbReference type="ChEBI" id="CHEBI:15378"/>
        <dbReference type="ChEBI" id="CHEBI:17499"/>
        <dbReference type="ChEBI" id="CHEBI:29950"/>
        <dbReference type="ChEBI" id="CHEBI:30616"/>
        <dbReference type="ChEBI" id="CHEBI:33019"/>
        <dbReference type="ChEBI" id="CHEBI:61963"/>
        <dbReference type="ChEBI" id="CHEBI:87171"/>
        <dbReference type="ChEBI" id="CHEBI:87172"/>
        <dbReference type="ChEBI" id="CHEBI:456215"/>
        <dbReference type="EC" id="2.8.1.14"/>
    </reaction>
</comment>
<proteinExistence type="inferred from homology"/>
<dbReference type="InterPro" id="IPR014729">
    <property type="entry name" value="Rossmann-like_a/b/a_fold"/>
</dbReference>
<evidence type="ECO:0000256" key="6">
    <source>
        <dbReference type="ARBA" id="ARBA00022555"/>
    </source>
</evidence>
<dbReference type="PANTHER" id="PTHR11933">
    <property type="entry name" value="TRNA 5-METHYLAMINOMETHYL-2-THIOURIDYLATE -METHYLTRANSFERASE"/>
    <property type="match status" value="1"/>
</dbReference>
<keyword evidence="9" id="KW-0547">Nucleotide-binding</keyword>
<evidence type="ECO:0000313" key="18">
    <source>
        <dbReference type="EMBL" id="ELV12517.1"/>
    </source>
</evidence>
<dbReference type="GO" id="GO:0005739">
    <property type="term" value="C:mitochondrion"/>
    <property type="evidence" value="ECO:0007669"/>
    <property type="project" value="UniProtKB-SubCell"/>
</dbReference>
<dbReference type="GO" id="GO:0005524">
    <property type="term" value="F:ATP binding"/>
    <property type="evidence" value="ECO:0007669"/>
    <property type="project" value="UniProtKB-KW"/>
</dbReference>
<dbReference type="Pfam" id="PF20258">
    <property type="entry name" value="tRNA_Me_trans_C"/>
    <property type="match status" value="1"/>
</dbReference>
<evidence type="ECO:0000256" key="2">
    <source>
        <dbReference type="ARBA" id="ARBA00004173"/>
    </source>
</evidence>
<dbReference type="InterPro" id="IPR046885">
    <property type="entry name" value="MnmA-like_C"/>
</dbReference>
<dbReference type="GO" id="GO:0000049">
    <property type="term" value="F:tRNA binding"/>
    <property type="evidence" value="ECO:0007669"/>
    <property type="project" value="UniProtKB-KW"/>
</dbReference>
<evidence type="ECO:0000256" key="10">
    <source>
        <dbReference type="ARBA" id="ARBA00022840"/>
    </source>
</evidence>
<dbReference type="CDD" id="cd05804">
    <property type="entry name" value="StaR_like"/>
    <property type="match status" value="1"/>
</dbReference>
<feature type="domain" description="tRNA-specific 2-thiouridylase MnmA-like central" evidence="17">
    <location>
        <begin position="997"/>
        <end position="1059"/>
    </location>
</feature>
<evidence type="ECO:0000256" key="8">
    <source>
        <dbReference type="ARBA" id="ARBA00022694"/>
    </source>
</evidence>
<feature type="region of interest" description="Disordered" evidence="14">
    <location>
        <begin position="546"/>
        <end position="576"/>
    </location>
</feature>
<evidence type="ECO:0000256" key="1">
    <source>
        <dbReference type="ARBA" id="ARBA00003986"/>
    </source>
</evidence>
<comment type="subcellular location">
    <subcellularLocation>
        <location evidence="2">Mitochondrion</location>
    </subcellularLocation>
</comment>
<dbReference type="InParanoid" id="L8Y8H1"/>
<dbReference type="Pfam" id="PF03054">
    <property type="entry name" value="tRNA_Me_trans"/>
    <property type="match status" value="1"/>
</dbReference>
<dbReference type="EC" id="2.8.1.14" evidence="4"/>
<name>L8Y8H1_TUPCH</name>
<protein>
    <recommendedName>
        <fullName evidence="5">Mitochondrial tRNA-specific 2-thiouridylase 1</fullName>
        <ecNumber evidence="4">2.8.1.14</ecNumber>
    </recommendedName>
</protein>
<comment type="function">
    <text evidence="1">Catalyzes the 2-thiolation of uridine at the wobble position (U34) of mitochondrial tRNA(Lys), tRNA(Glu) and tRNA(Gln). Required for the formation of 5-taurinomethyl-2-thiouridine (tm5s2U) of mitochondrial tRNA(Lys), tRNA(Glu), and tRNA(Gln) at the wobble position. ATP is required to activate the C2 atom of the wobble base.</text>
</comment>
<evidence type="ECO:0000256" key="13">
    <source>
        <dbReference type="ARBA" id="ARBA00049564"/>
    </source>
</evidence>
<feature type="domain" description="G2 and S phase-expressed protein 1 N-terminal" evidence="15">
    <location>
        <begin position="517"/>
        <end position="658"/>
    </location>
</feature>
<evidence type="ECO:0000256" key="12">
    <source>
        <dbReference type="ARBA" id="ARBA00023157"/>
    </source>
</evidence>
<keyword evidence="19" id="KW-1185">Reference proteome</keyword>
<keyword evidence="10" id="KW-0067">ATP-binding</keyword>
<keyword evidence="12" id="KW-1015">Disulfide bond</keyword>
<evidence type="ECO:0000256" key="7">
    <source>
        <dbReference type="ARBA" id="ARBA00022679"/>
    </source>
</evidence>
<keyword evidence="7" id="KW-0808">Transferase</keyword>
<keyword evidence="11" id="KW-0694">RNA-binding</keyword>
<dbReference type="Gene3D" id="3.40.50.620">
    <property type="entry name" value="HUPs"/>
    <property type="match status" value="1"/>
</dbReference>
<evidence type="ECO:0000313" key="19">
    <source>
        <dbReference type="Proteomes" id="UP000011518"/>
    </source>
</evidence>
<dbReference type="GO" id="GO:0002143">
    <property type="term" value="P:tRNA wobble position uridine thiolation"/>
    <property type="evidence" value="ECO:0007669"/>
    <property type="project" value="TreeGrafter"/>
</dbReference>
<dbReference type="SUPFAM" id="SSF52402">
    <property type="entry name" value="Adenine nucleotide alpha hydrolases-like"/>
    <property type="match status" value="1"/>
</dbReference>
<sequence length="1263" mass="138701">MAASAPLRDCQAWKDAGLPLSTPSNEACKLFDATVTQYVKWTNDKSLGGIEGCLSKLRAADPTFAMGHAISNGLVLIGTGSSVRLDKELDLAVRTMVDISRSQPLTQRERLHVSAVETFAKGNFPKACELWEQILRDHPTDMLALKFSHDAYFYLGYQEQMRDSVARVYPFWTPDVPLSSYVKGIYSFGLMETNLYDQAEKLAKEVSELGLRWLTLQGVAVGWGRPHQGPVLRTSVDLCGPQCPVPGAYQVLSKLEGTVTGAMLPGETWSSVLPATLRWELGHPLSSAVVPSQPAVSEPESCVRGHVCDSDMLACHNYWHWALYLIEKGEYEAALSLYDSHVSPSTPGVSVGQRWQDILPVTQKHSRDHILLFNDAHFLMAALGAKDSQTTRELLSTLQEASESPGENCQHLLAQDVGLPLCQALVEAEDGNPDRVLELLLPIRYRIVQIGGSNAQRDVFNQLLIHAALNCTSGTHRNVARSGFLTAVSMETGGGSKVASANQTGQAKMDVQKEDDVLLVDEKFDFDLSLSSSSANEDDEVFLGPVGPQGMHPASPQLHSHTPAQPPPPAPGTPCAWSPLSGEKFVEVYKEAHLLALQLESSCRNTAIQAARSEEPRSPSVEKFVQESKLKISLFEKEKEMKKSPKSLKRETYHLSDSPLVGPLLSGVQPPTPVQAGLTEMLGPLLSSCPPPEESRAPHPATQAMTQMKISSKLQLPRTASGRGRSTRLAAEKGLLIDLRLDQLSITPKAESQPLTDLPLIDFGNTPEATGPQGSENRPLIDLLVNTPDTGTGAALKPLRVPGQNWDSLDEHGVCTADRDCEDAYRVCQVLDIPFHQVSYVKEYWNEVFSDFLNEYEKGRTPNPDIVCNKHIKFSCFFHYAVDNLGADAIATGHYARTSLEEEEVFQQRHVKRPEGLFRNRFEVRNAVKLLQAADSFKDQTFFLSQVSQDALRRTIFPLGGLTKDFVKKIAAENKLHHVLQKKESMGICFVGKRNFEHFLLQYLQPRPGRFVSIEDGRVLGTHKGWFLYTLGQRARIGGLQEPWYVVEKDGAKGDVFVAPQTDHPALYRDLLRTSRVHWIAEEPPAVLVRDKMMECHFRFRHQMALVPCVLTLNQDGTVWVTAVKAVRALALGQPALDGPEARARAVLWDTEDGALLQGTVGLSGKSKRAAGPVGVDRELAGAWAVGRQGSWGSSGPTPHLTAMPLMLVSAFQFAVFYRGQECLGSGKILRLGPSAYTLQRGRSGAQVAPESPGDGPGLRPPL</sequence>
<keyword evidence="6" id="KW-0820">tRNA-binding</keyword>
<evidence type="ECO:0000256" key="3">
    <source>
        <dbReference type="ARBA" id="ARBA00006191"/>
    </source>
</evidence>
<dbReference type="Pfam" id="PF20259">
    <property type="entry name" value="tRNA_Me_trans_M"/>
    <property type="match status" value="1"/>
</dbReference>
<reference evidence="19" key="1">
    <citation type="submission" date="2012-07" db="EMBL/GenBank/DDBJ databases">
        <title>Genome of the Chinese tree shrew, a rising model animal genetically related to primates.</title>
        <authorList>
            <person name="Zhang G."/>
            <person name="Fan Y."/>
            <person name="Yao Y."/>
            <person name="Huang Z."/>
        </authorList>
    </citation>
    <scope>NUCLEOTIDE SEQUENCE [LARGE SCALE GENOMIC DNA]</scope>
</reference>
<comment type="similarity">
    <text evidence="3">Belongs to the MnmA/TRMU family.</text>
</comment>
<reference evidence="19" key="2">
    <citation type="journal article" date="2013" name="Nat. Commun.">
        <title>Genome of the Chinese tree shrew.</title>
        <authorList>
            <person name="Fan Y."/>
            <person name="Huang Z.Y."/>
            <person name="Cao C.C."/>
            <person name="Chen C.S."/>
            <person name="Chen Y.X."/>
            <person name="Fan D.D."/>
            <person name="He J."/>
            <person name="Hou H.L."/>
            <person name="Hu L."/>
            <person name="Hu X.T."/>
            <person name="Jiang X.T."/>
            <person name="Lai R."/>
            <person name="Lang Y.S."/>
            <person name="Liang B."/>
            <person name="Liao S.G."/>
            <person name="Mu D."/>
            <person name="Ma Y.Y."/>
            <person name="Niu Y.Y."/>
            <person name="Sun X.Q."/>
            <person name="Xia J.Q."/>
            <person name="Xiao J."/>
            <person name="Xiong Z.Q."/>
            <person name="Xu L."/>
            <person name="Yang L."/>
            <person name="Zhang Y."/>
            <person name="Zhao W."/>
            <person name="Zhao X.D."/>
            <person name="Zheng Y.T."/>
            <person name="Zhou J.M."/>
            <person name="Zhu Y.B."/>
            <person name="Zhang G.J."/>
            <person name="Wang J."/>
            <person name="Yao Y.G."/>
        </authorList>
    </citation>
    <scope>NUCLEOTIDE SEQUENCE [LARGE SCALE GENOMIC DNA]</scope>
</reference>
<evidence type="ECO:0000256" key="9">
    <source>
        <dbReference type="ARBA" id="ARBA00022741"/>
    </source>
</evidence>
<organism evidence="18 19">
    <name type="scientific">Tupaia chinensis</name>
    <name type="common">Chinese tree shrew</name>
    <name type="synonym">Tupaia belangeri chinensis</name>
    <dbReference type="NCBI Taxonomy" id="246437"/>
    <lineage>
        <taxon>Eukaryota</taxon>
        <taxon>Metazoa</taxon>
        <taxon>Chordata</taxon>
        <taxon>Craniata</taxon>
        <taxon>Vertebrata</taxon>
        <taxon>Euteleostomi</taxon>
        <taxon>Mammalia</taxon>
        <taxon>Eutheria</taxon>
        <taxon>Euarchontoglires</taxon>
        <taxon>Scandentia</taxon>
        <taxon>Tupaiidae</taxon>
        <taxon>Tupaia</taxon>
    </lineage>
</organism>
<dbReference type="Gene3D" id="2.40.30.10">
    <property type="entry name" value="Translation factors"/>
    <property type="match status" value="1"/>
</dbReference>
<evidence type="ECO:0000259" key="15">
    <source>
        <dbReference type="Pfam" id="PF15259"/>
    </source>
</evidence>
<dbReference type="InterPro" id="IPR032768">
    <property type="entry name" value="GTSE1_N"/>
</dbReference>
<dbReference type="eggNOG" id="KOG2805">
    <property type="taxonomic scope" value="Eukaryota"/>
</dbReference>
<dbReference type="InterPro" id="IPR004506">
    <property type="entry name" value="MnmA-like"/>
</dbReference>
<evidence type="ECO:0000256" key="5">
    <source>
        <dbReference type="ARBA" id="ARBA00018888"/>
    </source>
</evidence>
<dbReference type="STRING" id="246437.L8Y8H1"/>
<evidence type="ECO:0000259" key="17">
    <source>
        <dbReference type="Pfam" id="PF20259"/>
    </source>
</evidence>
<dbReference type="PANTHER" id="PTHR11933:SF5">
    <property type="entry name" value="MITOCHONDRIAL TRNA-SPECIFIC 2-THIOURIDYLASE 1"/>
    <property type="match status" value="1"/>
</dbReference>
<feature type="domain" description="tRNA-specific 2-thiouridylase MnmA-like C-terminal" evidence="16">
    <location>
        <begin position="1070"/>
        <end position="1135"/>
    </location>
</feature>
<keyword evidence="8" id="KW-0819">tRNA processing</keyword>
<accession>L8Y8H1</accession>
<dbReference type="Gene3D" id="2.30.30.280">
    <property type="entry name" value="Adenine nucleotide alpha hydrolases-like domains"/>
    <property type="match status" value="1"/>
</dbReference>
<gene>
    <name evidence="18" type="ORF">TREES_T100014454</name>
</gene>
<dbReference type="GO" id="GO:0061708">
    <property type="term" value="F:tRNA-5-taurinomethyluridine 2-sulfurtransferase"/>
    <property type="evidence" value="ECO:0007669"/>
    <property type="project" value="UniProtKB-EC"/>
</dbReference>
<dbReference type="InterPro" id="IPR023382">
    <property type="entry name" value="MnmA-like_central_sf"/>
</dbReference>